<dbReference type="Gene3D" id="3.90.190.20">
    <property type="entry name" value="Mur ligase, C-terminal domain"/>
    <property type="match status" value="1"/>
</dbReference>
<evidence type="ECO:0000256" key="3">
    <source>
        <dbReference type="ARBA" id="ARBA00009060"/>
    </source>
</evidence>
<dbReference type="RefSeq" id="WP_182501351.1">
    <property type="nucleotide sequence ID" value="NZ_JACJHX010000001.1"/>
</dbReference>
<evidence type="ECO:0000256" key="2">
    <source>
        <dbReference type="ARBA" id="ARBA00004752"/>
    </source>
</evidence>
<dbReference type="InterPro" id="IPR036565">
    <property type="entry name" value="Mur-like_cat_sf"/>
</dbReference>
<name>A0ABR6CJL7_9BACI</name>
<dbReference type="InterPro" id="IPR004101">
    <property type="entry name" value="Mur_ligase_C"/>
</dbReference>
<dbReference type="NCBIfam" id="TIGR02068">
    <property type="entry name" value="cya_phycin_syn"/>
    <property type="match status" value="1"/>
</dbReference>
<evidence type="ECO:0000256" key="14">
    <source>
        <dbReference type="PROSITE-ProRule" id="PRU00409"/>
    </source>
</evidence>
<comment type="subunit">
    <text evidence="4">Homodimer.</text>
</comment>
<dbReference type="InterPro" id="IPR036615">
    <property type="entry name" value="Mur_ligase_C_dom_sf"/>
</dbReference>
<comment type="pathway">
    <text evidence="2">Cell wall biogenesis; peptidoglycan biosynthesis.</text>
</comment>
<dbReference type="Pfam" id="PF02875">
    <property type="entry name" value="Mur_ligase_C"/>
    <property type="match status" value="1"/>
</dbReference>
<reference evidence="16 17" key="1">
    <citation type="submission" date="2020-08" db="EMBL/GenBank/DDBJ databases">
        <title>Genomic Encyclopedia of Type Strains, Phase IV (KMG-IV): sequencing the most valuable type-strain genomes for metagenomic binning, comparative biology and taxonomic classification.</title>
        <authorList>
            <person name="Goeker M."/>
        </authorList>
    </citation>
    <scope>NUCLEOTIDE SEQUENCE [LARGE SCALE GENOMIC DNA]</scope>
    <source>
        <strain evidence="16 17">DSM 105481</strain>
    </source>
</reference>
<evidence type="ECO:0000256" key="8">
    <source>
        <dbReference type="ARBA" id="ARBA00022598"/>
    </source>
</evidence>
<comment type="catalytic activity">
    <reaction evidence="13">
        <text>[L-4-(L-arginin-2-N-yl)aspartate](n) + L-aspartate + ATP = [L-4-(L-arginin-2-N-yl)aspartate](n)-L-aspartate + ADP + phosphate + H(+)</text>
        <dbReference type="Rhea" id="RHEA:13277"/>
        <dbReference type="Rhea" id="RHEA-COMP:13728"/>
        <dbReference type="Rhea" id="RHEA-COMP:13733"/>
        <dbReference type="ChEBI" id="CHEBI:15378"/>
        <dbReference type="ChEBI" id="CHEBI:29991"/>
        <dbReference type="ChEBI" id="CHEBI:30616"/>
        <dbReference type="ChEBI" id="CHEBI:43474"/>
        <dbReference type="ChEBI" id="CHEBI:137986"/>
        <dbReference type="ChEBI" id="CHEBI:137990"/>
        <dbReference type="ChEBI" id="CHEBI:456216"/>
        <dbReference type="EC" id="6.3.2.29"/>
    </reaction>
</comment>
<dbReference type="InterPro" id="IPR013221">
    <property type="entry name" value="Mur_ligase_cen"/>
</dbReference>
<evidence type="ECO:0000256" key="4">
    <source>
        <dbReference type="ARBA" id="ARBA00011738"/>
    </source>
</evidence>
<dbReference type="EC" id="6.3.2.30" evidence="5"/>
<evidence type="ECO:0000313" key="16">
    <source>
        <dbReference type="EMBL" id="MBA9025089.1"/>
    </source>
</evidence>
<dbReference type="Gene3D" id="3.30.470.20">
    <property type="entry name" value="ATP-grasp fold, B domain"/>
    <property type="match status" value="2"/>
</dbReference>
<sequence length="871" mass="96460">MKVNRVRYLKGPNYFSYSPTLLIELDIEELEYQPSDIIPGFNEALMESIPSLLSHTCSPGYTGGFFDRLKRGTWMGHILEHIAIELQNLAGIDVKRGKTIAGEKPGIYYVSYSYKEEKSGLCAFNSAVKIVESILSNSKPVKIESYVTEIAELYYSNKLGPSTDAIYQAALLKNIPVQHIGDDSLLRLGTGSKQKFVQATITSQTSNLAVEHSCDKQMTKDILTNCGLPVPDGMVATTIEEIFQNAELIGYPLVLKPLKGRQGQGVMTNIKNREQLFNVVNCLEAHEESYIIERYYQGSDYRLLVVNGQLVAASMRIPPYIIGNGNNTIHELIELENRNPLRGDDHEKPMTKIPFDHSVTCYLEKMNLSLQSIPEKGDVIQVVGNANLSTGGKAIDVTDQVHETIKDMAVLAAKAINLDIAGIDLICPDISKPLNREEVAIIEVNAAPGIRMHHYPSEGKKRDVGAAIVNYLFKERTEAAIPIIAITGTNGKTTTARLVSHFLSDEEKIVGMANSDGVYIGGQCIDEGDCSGPISARKVLANPNVDYAVLETARGGILREGLAYRHCDVGIITNVAEDHLGSDGIVTFEQLIKLKQLIAEVVHETGYCILNAEDSNVANMSAYSKGEIIYTSLTEHNRFVKKALQEGAAVWYVNDSGWIIYAYGGKKERFLLGSDIPITINGTAKHNLSNLLQALAAAHTQGILMDQLRERALHFYPNSELSKGRFNIRELNGRKIIIDYAHNVSGLAAMFETVKSFAKRRVVSVIAGPGDRKDDDLKKMAVLLSKHSDILLLKEDDDLRGREPLEVPKIMKETAITKNMSKQNVLIVPKEPEAYRTAWELSKPGDLLLFFYTDFNYVTEFFSKIAKPTLN</sequence>
<evidence type="ECO:0000256" key="9">
    <source>
        <dbReference type="ARBA" id="ARBA00022741"/>
    </source>
</evidence>
<comment type="caution">
    <text evidence="16">The sequence shown here is derived from an EMBL/GenBank/DDBJ whole genome shotgun (WGS) entry which is preliminary data.</text>
</comment>
<keyword evidence="10 14" id="KW-0067">ATP-binding</keyword>
<proteinExistence type="inferred from homology"/>
<feature type="domain" description="ATP-grasp" evidence="15">
    <location>
        <begin position="220"/>
        <end position="473"/>
    </location>
</feature>
<keyword evidence="8 16" id="KW-0436">Ligase</keyword>
<dbReference type="Pfam" id="PF18921">
    <property type="entry name" value="Cyanophycin_syn"/>
    <property type="match status" value="1"/>
</dbReference>
<evidence type="ECO:0000256" key="5">
    <source>
        <dbReference type="ARBA" id="ARBA00012968"/>
    </source>
</evidence>
<dbReference type="PROSITE" id="PS50975">
    <property type="entry name" value="ATP_GRASP"/>
    <property type="match status" value="1"/>
</dbReference>
<dbReference type="InterPro" id="IPR044019">
    <property type="entry name" value="Cyanophycin_syn_N"/>
</dbReference>
<evidence type="ECO:0000256" key="12">
    <source>
        <dbReference type="ARBA" id="ARBA00048094"/>
    </source>
</evidence>
<evidence type="ECO:0000313" key="17">
    <source>
        <dbReference type="Proteomes" id="UP000626697"/>
    </source>
</evidence>
<dbReference type="PANTHER" id="PTHR23135:SF18">
    <property type="entry name" value="CYANOPHYCIN SYNTHETASE"/>
    <property type="match status" value="1"/>
</dbReference>
<dbReference type="Pfam" id="PF08443">
    <property type="entry name" value="RimK"/>
    <property type="match status" value="2"/>
</dbReference>
<keyword evidence="9 14" id="KW-0547">Nucleotide-binding</keyword>
<dbReference type="Pfam" id="PF08245">
    <property type="entry name" value="Mur_ligase_M"/>
    <property type="match status" value="1"/>
</dbReference>
<evidence type="ECO:0000256" key="7">
    <source>
        <dbReference type="ARBA" id="ARBA00022036"/>
    </source>
</evidence>
<dbReference type="SUPFAM" id="SSF53244">
    <property type="entry name" value="MurD-like peptide ligases, peptide-binding domain"/>
    <property type="match status" value="1"/>
</dbReference>
<dbReference type="Gene3D" id="3.40.1190.10">
    <property type="entry name" value="Mur-like, catalytic domain"/>
    <property type="match status" value="1"/>
</dbReference>
<dbReference type="InterPro" id="IPR011810">
    <property type="entry name" value="Cya_phycin_syn"/>
</dbReference>
<evidence type="ECO:0000256" key="1">
    <source>
        <dbReference type="ARBA" id="ARBA00003184"/>
    </source>
</evidence>
<dbReference type="SUPFAM" id="SSF56059">
    <property type="entry name" value="Glutathione synthetase ATP-binding domain-like"/>
    <property type="match status" value="1"/>
</dbReference>
<dbReference type="SUPFAM" id="SSF53623">
    <property type="entry name" value="MurD-like peptide ligases, catalytic domain"/>
    <property type="match status" value="1"/>
</dbReference>
<comment type="similarity">
    <text evidence="3">In the C-terminal section; belongs to the MurCDEF family.</text>
</comment>
<accession>A0ABR6CJL7</accession>
<comment type="catalytic activity">
    <reaction evidence="12">
        <text>[L-4-(L-arginin-2-N-yl)aspartate](n)-L-aspartate + L-arginine + ATP = [L-4-(L-arginin-2-N-yl)aspartate](n+1) + ADP + phosphate + H(+)</text>
        <dbReference type="Rhea" id="RHEA:23888"/>
        <dbReference type="Rhea" id="RHEA-COMP:13732"/>
        <dbReference type="Rhea" id="RHEA-COMP:13733"/>
        <dbReference type="ChEBI" id="CHEBI:15378"/>
        <dbReference type="ChEBI" id="CHEBI:30616"/>
        <dbReference type="ChEBI" id="CHEBI:32682"/>
        <dbReference type="ChEBI" id="CHEBI:43474"/>
        <dbReference type="ChEBI" id="CHEBI:137986"/>
        <dbReference type="ChEBI" id="CHEBI:137990"/>
        <dbReference type="ChEBI" id="CHEBI:456216"/>
        <dbReference type="EC" id="6.3.2.30"/>
    </reaction>
</comment>
<dbReference type="GO" id="GO:0071160">
    <property type="term" value="F:cyanophycin synthetase activity (L-aspartate-adding)"/>
    <property type="evidence" value="ECO:0007669"/>
    <property type="project" value="UniProtKB-EC"/>
</dbReference>
<evidence type="ECO:0000259" key="15">
    <source>
        <dbReference type="PROSITE" id="PS50975"/>
    </source>
</evidence>
<gene>
    <name evidence="16" type="ORF">HNP81_000371</name>
</gene>
<evidence type="ECO:0000256" key="13">
    <source>
        <dbReference type="ARBA" id="ARBA00048425"/>
    </source>
</evidence>
<organism evidence="16 17">
    <name type="scientific">Peribacillus huizhouensis</name>
    <dbReference type="NCBI Taxonomy" id="1501239"/>
    <lineage>
        <taxon>Bacteria</taxon>
        <taxon>Bacillati</taxon>
        <taxon>Bacillota</taxon>
        <taxon>Bacilli</taxon>
        <taxon>Bacillales</taxon>
        <taxon>Bacillaceae</taxon>
        <taxon>Peribacillus</taxon>
    </lineage>
</organism>
<comment type="function">
    <text evidence="1">Catalyzes the ATP-dependent polymerization of arginine and aspartate to multi-L-arginyl-poly-L-aspartic acid (cyanophycin; a water-insoluble reserve polymer).</text>
</comment>
<dbReference type="NCBIfam" id="NF010623">
    <property type="entry name" value="PRK14016.1"/>
    <property type="match status" value="1"/>
</dbReference>
<evidence type="ECO:0000256" key="11">
    <source>
        <dbReference type="ARBA" id="ARBA00031353"/>
    </source>
</evidence>
<dbReference type="GO" id="GO:0071161">
    <property type="term" value="F:cyanophycin synthetase activity (L-arginine-adding)"/>
    <property type="evidence" value="ECO:0007669"/>
    <property type="project" value="UniProtKB-EC"/>
</dbReference>
<evidence type="ECO:0000256" key="6">
    <source>
        <dbReference type="ARBA" id="ARBA00013005"/>
    </source>
</evidence>
<dbReference type="Proteomes" id="UP000626697">
    <property type="component" value="Unassembled WGS sequence"/>
</dbReference>
<dbReference type="PANTHER" id="PTHR23135">
    <property type="entry name" value="MUR LIGASE FAMILY MEMBER"/>
    <property type="match status" value="1"/>
</dbReference>
<keyword evidence="17" id="KW-1185">Reference proteome</keyword>
<dbReference type="InterPro" id="IPR011761">
    <property type="entry name" value="ATP-grasp"/>
</dbReference>
<evidence type="ECO:0000256" key="10">
    <source>
        <dbReference type="ARBA" id="ARBA00022840"/>
    </source>
</evidence>
<dbReference type="InterPro" id="IPR013651">
    <property type="entry name" value="ATP-grasp_RimK-type"/>
</dbReference>
<dbReference type="EMBL" id="JACJHX010000001">
    <property type="protein sequence ID" value="MBA9025089.1"/>
    <property type="molecule type" value="Genomic_DNA"/>
</dbReference>
<protein>
    <recommendedName>
        <fullName evidence="7">Cyanophycin synthetase</fullName>
        <ecNumber evidence="6">6.3.2.29</ecNumber>
        <ecNumber evidence="5">6.3.2.30</ecNumber>
    </recommendedName>
    <alternativeName>
        <fullName evidence="11">Cyanophycin synthase</fullName>
    </alternativeName>
</protein>
<dbReference type="EC" id="6.3.2.29" evidence="6"/>